<evidence type="ECO:0000313" key="3">
    <source>
        <dbReference type="Proteomes" id="UP001605261"/>
    </source>
</evidence>
<gene>
    <name evidence="2" type="ORF">ACEU0G_000279</name>
</gene>
<accession>A0ABW7D3P3</accession>
<dbReference type="Proteomes" id="UP001605261">
    <property type="component" value="Unassembled WGS sequence"/>
</dbReference>
<comment type="caution">
    <text evidence="2">The sequence shown here is derived from an EMBL/GenBank/DDBJ whole genome shotgun (WGS) entry which is preliminary data.</text>
</comment>
<feature type="region of interest" description="Disordered" evidence="1">
    <location>
        <begin position="180"/>
        <end position="216"/>
    </location>
</feature>
<evidence type="ECO:0000313" key="2">
    <source>
        <dbReference type="EMBL" id="MFG6110404.1"/>
    </source>
</evidence>
<proteinExistence type="predicted"/>
<name>A0ABW7D3P3_9GAMM</name>
<organism evidence="2 3">
    <name type="scientific">Stenotrophomonas nematodicola</name>
    <dbReference type="NCBI Taxonomy" id="2656746"/>
    <lineage>
        <taxon>Bacteria</taxon>
        <taxon>Pseudomonadati</taxon>
        <taxon>Pseudomonadota</taxon>
        <taxon>Gammaproteobacteria</taxon>
        <taxon>Lysobacterales</taxon>
        <taxon>Lysobacteraceae</taxon>
        <taxon>Stenotrophomonas</taxon>
    </lineage>
</organism>
<keyword evidence="3" id="KW-1185">Reference proteome</keyword>
<dbReference type="EMBL" id="JBHGCJ010000011">
    <property type="protein sequence ID" value="MFG6110404.1"/>
    <property type="molecule type" value="Genomic_DNA"/>
</dbReference>
<sequence>MPDDQYSIEARSLRVAGVASHDYWVLRGPDGKDMAELHGLATDRETNRAIPIGTDEKKHSLRVWHYVHDKEFAAEHGVKPTRETYIQEGQQHHTVLSGSKEDVLGRWNAAVAAKEPLNALDLNYPKYGFKVFSDTVNSNSAYRTLGEVMGVPVKDFGGVIEPGLDNRMTTPEEIEKLRNKDYPVLSSREPVAPREPEQGQLAQTDAGPATGAGALLAGARDGEAALGTAMRELQASAQGQEFAARAQAQAQAQTVADAGREPDAAQQAAARS</sequence>
<feature type="compositionally biased region" description="Low complexity" evidence="1">
    <location>
        <begin position="206"/>
        <end position="216"/>
    </location>
</feature>
<feature type="compositionally biased region" description="Low complexity" evidence="1">
    <location>
        <begin position="237"/>
        <end position="257"/>
    </location>
</feature>
<evidence type="ECO:0000256" key="1">
    <source>
        <dbReference type="SAM" id="MobiDB-lite"/>
    </source>
</evidence>
<feature type="region of interest" description="Disordered" evidence="1">
    <location>
        <begin position="234"/>
        <end position="272"/>
    </location>
</feature>
<dbReference type="RefSeq" id="WP_394164015.1">
    <property type="nucleotide sequence ID" value="NZ_JBHGCJ010000011.1"/>
</dbReference>
<protein>
    <submittedName>
        <fullName evidence="2">Uncharacterized protein</fullName>
    </submittedName>
</protein>
<reference evidence="2 3" key="1">
    <citation type="submission" date="2024-09" db="EMBL/GenBank/DDBJ databases">
        <authorList>
            <consortium name="All-Russian atlas of soil microorganisms"/>
            <consortium name="as a basis for the search for new antimicrobial producers and enzymes with unique properties"/>
            <person name="Sokolova E.A."/>
            <person name="Voronina E.N."/>
        </authorList>
    </citation>
    <scope>NUCLEOTIDE SEQUENCE [LARGE SCALE GENOMIC DNA]</scope>
    <source>
        <strain evidence="2 3">AF-22b-331.1</strain>
    </source>
</reference>